<gene>
    <name evidence="1" type="ORF">VTH8203_01319</name>
</gene>
<evidence type="ECO:0000313" key="1">
    <source>
        <dbReference type="EMBL" id="SNX47704.1"/>
    </source>
</evidence>
<dbReference type="EMBL" id="OANU01000011">
    <property type="protein sequence ID" value="SNX47704.1"/>
    <property type="molecule type" value="Genomic_DNA"/>
</dbReference>
<organism evidence="1 2">
    <name type="scientific">Vibrio thalassae</name>
    <dbReference type="NCBI Taxonomy" id="1243014"/>
    <lineage>
        <taxon>Bacteria</taxon>
        <taxon>Pseudomonadati</taxon>
        <taxon>Pseudomonadota</taxon>
        <taxon>Gammaproteobacteria</taxon>
        <taxon>Vibrionales</taxon>
        <taxon>Vibrionaceae</taxon>
        <taxon>Vibrio</taxon>
    </lineage>
</organism>
<sequence>MLLDIHTIKKPLNRMVNSLQGWWRTWTQSEWAFLRA</sequence>
<reference evidence="2" key="1">
    <citation type="submission" date="2016-06" db="EMBL/GenBank/DDBJ databases">
        <authorList>
            <person name="Rodrigo-Torres L."/>
            <person name="Arahal R.D."/>
            <person name="Lucena T."/>
        </authorList>
    </citation>
    <scope>NUCLEOTIDE SEQUENCE [LARGE SCALE GENOMIC DNA]</scope>
    <source>
        <strain evidence="2">CECT8203</strain>
    </source>
</reference>
<dbReference type="Proteomes" id="UP000219336">
    <property type="component" value="Unassembled WGS sequence"/>
</dbReference>
<evidence type="ECO:0000313" key="2">
    <source>
        <dbReference type="Proteomes" id="UP000219336"/>
    </source>
</evidence>
<keyword evidence="2" id="KW-1185">Reference proteome</keyword>
<accession>A0A240EGA2</accession>
<protein>
    <submittedName>
        <fullName evidence="1">Uncharacterized protein</fullName>
    </submittedName>
</protein>
<proteinExistence type="predicted"/>
<dbReference type="AlphaFoldDB" id="A0A240EGA2"/>
<name>A0A240EGA2_9VIBR</name>